<keyword evidence="2" id="KW-1185">Reference proteome</keyword>
<sequence length="98" mass="11318">MRNYLCVPSRHYAALGEDLVLAFRPGEIIPSERLRDTVTGTGPGGSYLWLRAQRLRCRHWAASYIYSVIFLAAHRVYKTIYDAFTVLISAMRFRDMAF</sequence>
<accession>A0A540MM66</accession>
<protein>
    <submittedName>
        <fullName evidence="1">Uncharacterized protein</fullName>
    </submittedName>
</protein>
<organism evidence="1 2">
    <name type="scientific">Malus baccata</name>
    <name type="common">Siberian crab apple</name>
    <name type="synonym">Pyrus baccata</name>
    <dbReference type="NCBI Taxonomy" id="106549"/>
    <lineage>
        <taxon>Eukaryota</taxon>
        <taxon>Viridiplantae</taxon>
        <taxon>Streptophyta</taxon>
        <taxon>Embryophyta</taxon>
        <taxon>Tracheophyta</taxon>
        <taxon>Spermatophyta</taxon>
        <taxon>Magnoliopsida</taxon>
        <taxon>eudicotyledons</taxon>
        <taxon>Gunneridae</taxon>
        <taxon>Pentapetalae</taxon>
        <taxon>rosids</taxon>
        <taxon>fabids</taxon>
        <taxon>Rosales</taxon>
        <taxon>Rosaceae</taxon>
        <taxon>Amygdaloideae</taxon>
        <taxon>Maleae</taxon>
        <taxon>Malus</taxon>
    </lineage>
</organism>
<gene>
    <name evidence="1" type="ORF">C1H46_014493</name>
</gene>
<evidence type="ECO:0000313" key="2">
    <source>
        <dbReference type="Proteomes" id="UP000315295"/>
    </source>
</evidence>
<name>A0A540MM66_MALBA</name>
<dbReference type="AlphaFoldDB" id="A0A540MM66"/>
<proteinExistence type="predicted"/>
<reference evidence="1 2" key="1">
    <citation type="journal article" date="2019" name="G3 (Bethesda)">
        <title>Sequencing of a Wild Apple (Malus baccata) Genome Unravels the Differences Between Cultivated and Wild Apple Species Regarding Disease Resistance and Cold Tolerance.</title>
        <authorList>
            <person name="Chen X."/>
        </authorList>
    </citation>
    <scope>NUCLEOTIDE SEQUENCE [LARGE SCALE GENOMIC DNA]</scope>
    <source>
        <strain evidence="2">cv. Shandingzi</strain>
        <tissue evidence="1">Leaves</tissue>
    </source>
</reference>
<evidence type="ECO:0000313" key="1">
    <source>
        <dbReference type="EMBL" id="TQD99880.1"/>
    </source>
</evidence>
<dbReference type="EMBL" id="VIEB01000226">
    <property type="protein sequence ID" value="TQD99880.1"/>
    <property type="molecule type" value="Genomic_DNA"/>
</dbReference>
<dbReference type="Proteomes" id="UP000315295">
    <property type="component" value="Unassembled WGS sequence"/>
</dbReference>
<comment type="caution">
    <text evidence="1">The sequence shown here is derived from an EMBL/GenBank/DDBJ whole genome shotgun (WGS) entry which is preliminary data.</text>
</comment>